<gene>
    <name evidence="2" type="ORF">HQN59_19600</name>
</gene>
<dbReference type="EMBL" id="JABWMJ010000010">
    <property type="protein sequence ID" value="NUZ07974.1"/>
    <property type="molecule type" value="Genomic_DNA"/>
</dbReference>
<evidence type="ECO:0008006" key="4">
    <source>
        <dbReference type="Google" id="ProtNLM"/>
    </source>
</evidence>
<evidence type="ECO:0000256" key="1">
    <source>
        <dbReference type="SAM" id="Phobius"/>
    </source>
</evidence>
<comment type="caution">
    <text evidence="2">The sequence shown here is derived from an EMBL/GenBank/DDBJ whole genome shotgun (WGS) entry which is preliminary data.</text>
</comment>
<reference evidence="2 3" key="1">
    <citation type="submission" date="2020-06" db="EMBL/GenBank/DDBJ databases">
        <title>Schlegella sp. ID0723 isolated from air conditioner.</title>
        <authorList>
            <person name="Kim D.Y."/>
            <person name="Kim D.-U."/>
        </authorList>
    </citation>
    <scope>NUCLEOTIDE SEQUENCE [LARGE SCALE GENOMIC DNA]</scope>
    <source>
        <strain evidence="2 3">ID0723</strain>
    </source>
</reference>
<keyword evidence="1" id="KW-1133">Transmembrane helix</keyword>
<evidence type="ECO:0000313" key="2">
    <source>
        <dbReference type="EMBL" id="NUZ07974.1"/>
    </source>
</evidence>
<sequence length="144" mass="15478">MLESLASGILSTALLGLLGRRENGSLASAINAPSHIVWGDEALRSDRADLKHTFVGQALHHSSAFFWGALFEALQARRRRHGVGALVTDAVITTAVAAVVDLKLVPERLTPGFEKRLSRESLAMVYAGIAVGLVLGRLATLRRR</sequence>
<keyword evidence="1" id="KW-0472">Membrane</keyword>
<organism evidence="2 3">
    <name type="scientific">Piscinibacter koreensis</name>
    <dbReference type="NCBI Taxonomy" id="2742824"/>
    <lineage>
        <taxon>Bacteria</taxon>
        <taxon>Pseudomonadati</taxon>
        <taxon>Pseudomonadota</taxon>
        <taxon>Betaproteobacteria</taxon>
        <taxon>Burkholderiales</taxon>
        <taxon>Sphaerotilaceae</taxon>
        <taxon>Piscinibacter</taxon>
    </lineage>
</organism>
<keyword evidence="1" id="KW-0812">Transmembrane</keyword>
<accession>A0A7Y6NRJ2</accession>
<dbReference type="RefSeq" id="WP_176070812.1">
    <property type="nucleotide sequence ID" value="NZ_JABWMJ010000010.1"/>
</dbReference>
<protein>
    <recommendedName>
        <fullName evidence="4">DUF1440 domain-containing protein</fullName>
    </recommendedName>
</protein>
<name>A0A7Y6NRJ2_9BURK</name>
<feature type="transmembrane region" description="Helical" evidence="1">
    <location>
        <begin position="122"/>
        <end position="140"/>
    </location>
</feature>
<dbReference type="AlphaFoldDB" id="A0A7Y6NRJ2"/>
<evidence type="ECO:0000313" key="3">
    <source>
        <dbReference type="Proteomes" id="UP000529637"/>
    </source>
</evidence>
<dbReference type="Proteomes" id="UP000529637">
    <property type="component" value="Unassembled WGS sequence"/>
</dbReference>
<proteinExistence type="predicted"/>
<keyword evidence="3" id="KW-1185">Reference proteome</keyword>